<dbReference type="AlphaFoldDB" id="W1XJG3"/>
<evidence type="ECO:0000256" key="1">
    <source>
        <dbReference type="ARBA" id="ARBA00022679"/>
    </source>
</evidence>
<evidence type="ECO:0000256" key="3">
    <source>
        <dbReference type="ARBA" id="ARBA00022842"/>
    </source>
</evidence>
<gene>
    <name evidence="4" type="ORF">Q604_UNBC16492G0001</name>
</gene>
<keyword evidence="3" id="KW-0460">Magnesium</keyword>
<dbReference type="Gene3D" id="3.90.550.10">
    <property type="entry name" value="Spore Coat Polysaccharide Biosynthesis Protein SpsA, Chain A"/>
    <property type="match status" value="1"/>
</dbReference>
<protein>
    <submittedName>
        <fullName evidence="4">Glucose-1-phosphate thymidylyltransferase</fullName>
    </submittedName>
</protein>
<dbReference type="InterPro" id="IPR005907">
    <property type="entry name" value="G1P_thy_trans_s"/>
</dbReference>
<sequence>GYGWLDTGTVDSLSEASEYVRVIENRQGLKISCIEEISYKNLRFYYIYTF</sequence>
<name>W1XJG3_9ZZZZ</name>
<keyword evidence="2" id="KW-0548">Nucleotidyltransferase</keyword>
<keyword evidence="1 4" id="KW-0808">Transferase</keyword>
<evidence type="ECO:0000313" key="4">
    <source>
        <dbReference type="EMBL" id="ETJ28964.1"/>
    </source>
</evidence>
<accession>W1XJG3</accession>
<evidence type="ECO:0000256" key="2">
    <source>
        <dbReference type="ARBA" id="ARBA00022695"/>
    </source>
</evidence>
<dbReference type="InterPro" id="IPR029044">
    <property type="entry name" value="Nucleotide-diphossugar_trans"/>
</dbReference>
<proteinExistence type="predicted"/>
<dbReference type="GO" id="GO:0008879">
    <property type="term" value="F:glucose-1-phosphate thymidylyltransferase activity"/>
    <property type="evidence" value="ECO:0007669"/>
    <property type="project" value="InterPro"/>
</dbReference>
<reference evidence="4" key="1">
    <citation type="submission" date="2013-12" db="EMBL/GenBank/DDBJ databases">
        <title>A Varibaculum cambriense genome reconstructed from a premature infant gut community with otherwise low bacterial novelty that shifts toward anaerobic metabolism during the third week of life.</title>
        <authorList>
            <person name="Brown C.T."/>
            <person name="Sharon I."/>
            <person name="Thomas B.C."/>
            <person name="Castelle C.J."/>
            <person name="Morowitz M.J."/>
            <person name="Banfield J.F."/>
        </authorList>
    </citation>
    <scope>NUCLEOTIDE SEQUENCE</scope>
</reference>
<organism evidence="4">
    <name type="scientific">human gut metagenome</name>
    <dbReference type="NCBI Taxonomy" id="408170"/>
    <lineage>
        <taxon>unclassified sequences</taxon>
        <taxon>metagenomes</taxon>
        <taxon>organismal metagenomes</taxon>
    </lineage>
</organism>
<dbReference type="SUPFAM" id="SSF53448">
    <property type="entry name" value="Nucleotide-diphospho-sugar transferases"/>
    <property type="match status" value="1"/>
</dbReference>
<dbReference type="EMBL" id="AZMM01016492">
    <property type="protein sequence ID" value="ETJ28964.1"/>
    <property type="molecule type" value="Genomic_DNA"/>
</dbReference>
<dbReference type="PANTHER" id="PTHR43532:SF1">
    <property type="entry name" value="GLUCOSE-1-PHOSPHATE THYMIDYLYLTRANSFERASE 1"/>
    <property type="match status" value="1"/>
</dbReference>
<dbReference type="PANTHER" id="PTHR43532">
    <property type="entry name" value="GLUCOSE-1-PHOSPHATE THYMIDYLYLTRANSFERASE"/>
    <property type="match status" value="1"/>
</dbReference>
<comment type="caution">
    <text evidence="4">The sequence shown here is derived from an EMBL/GenBank/DDBJ whole genome shotgun (WGS) entry which is preliminary data.</text>
</comment>
<feature type="non-terminal residue" evidence="4">
    <location>
        <position position="1"/>
    </location>
</feature>